<evidence type="ECO:0000259" key="3">
    <source>
        <dbReference type="PROSITE" id="PS50001"/>
    </source>
</evidence>
<feature type="domain" description="PH" evidence="4">
    <location>
        <begin position="162"/>
        <end position="257"/>
    </location>
</feature>
<dbReference type="InterPro" id="IPR036860">
    <property type="entry name" value="SH2_dom_sf"/>
</dbReference>
<evidence type="ECO:0000256" key="2">
    <source>
        <dbReference type="PROSITE-ProRule" id="PRU00191"/>
    </source>
</evidence>
<dbReference type="PANTHER" id="PTHR14336">
    <property type="entry name" value="TANDEM PH DOMAIN CONTAINING PROTEIN"/>
    <property type="match status" value="1"/>
</dbReference>
<sequence>MGLGYEDVVFNQEITERRRSKSNACALEEISWYHGDMQRTAAEILLLSDGILEGTYLLRKSRRHDDYAVSVRCEGSVKHFMLSFSGKAQSYIFGNASFYTIQELLDHFESCPILSRDNDVPVTLINPLNVDLDNEPDDYMEPVEHIEGGANLFKKQEVTPHSGSKSGYLHKRGAIRTNWKRRWFTVDKKSLKYFDNRRTEKPIRDLDISTATSVEKVVIDQKRNSFQLVFPHRTFYFYTSTANEAKDWITFFQWKIDFYNKR</sequence>
<dbReference type="Pfam" id="PF00169">
    <property type="entry name" value="PH"/>
    <property type="match status" value="1"/>
</dbReference>
<dbReference type="RefSeq" id="XP_066914738.1">
    <property type="nucleotide sequence ID" value="XM_067058637.1"/>
</dbReference>
<dbReference type="InterPro" id="IPR051707">
    <property type="entry name" value="PI-Interact_SigTrans_Reg"/>
</dbReference>
<dbReference type="GeneID" id="136801937"/>
<dbReference type="SUPFAM" id="SSF50729">
    <property type="entry name" value="PH domain-like"/>
    <property type="match status" value="1"/>
</dbReference>
<evidence type="ECO:0000313" key="6">
    <source>
        <dbReference type="Proteomes" id="UP000594262"/>
    </source>
</evidence>
<dbReference type="PRINTS" id="PR00401">
    <property type="entry name" value="SH2DOMAIN"/>
</dbReference>
<protein>
    <recommendedName>
        <fullName evidence="7">Dual adapter for phosphotyrosine and 3-phosphotyrosine and 3-phosphoinositide</fullName>
    </recommendedName>
</protein>
<dbReference type="PROSITE" id="PS50001">
    <property type="entry name" value="SH2"/>
    <property type="match status" value="1"/>
</dbReference>
<dbReference type="Proteomes" id="UP000594262">
    <property type="component" value="Unplaced"/>
</dbReference>
<dbReference type="SMART" id="SM00233">
    <property type="entry name" value="PH"/>
    <property type="match status" value="1"/>
</dbReference>
<evidence type="ECO:0000313" key="5">
    <source>
        <dbReference type="EnsemblMetazoa" id="CLYHEMP023457.1"/>
    </source>
</evidence>
<keyword evidence="1 2" id="KW-0727">SH2 domain</keyword>
<dbReference type="Gene3D" id="2.30.29.30">
    <property type="entry name" value="Pleckstrin-homology domain (PH domain)/Phosphotyrosine-binding domain (PTB)"/>
    <property type="match status" value="1"/>
</dbReference>
<dbReference type="InterPro" id="IPR001849">
    <property type="entry name" value="PH_domain"/>
</dbReference>
<feature type="domain" description="SH2" evidence="3">
    <location>
        <begin position="32"/>
        <end position="128"/>
    </location>
</feature>
<evidence type="ECO:0008006" key="7">
    <source>
        <dbReference type="Google" id="ProtNLM"/>
    </source>
</evidence>
<dbReference type="PANTHER" id="PTHR14336:SF15">
    <property type="entry name" value="DUAL ADAPTER FOR PHOSPHOTYROSINE AND 3-PHOSPHOTYROSINE AND 3-PHOSPHOINOSITIDE"/>
    <property type="match status" value="1"/>
</dbReference>
<evidence type="ECO:0000259" key="4">
    <source>
        <dbReference type="PROSITE" id="PS50003"/>
    </source>
</evidence>
<dbReference type="InterPro" id="IPR011993">
    <property type="entry name" value="PH-like_dom_sf"/>
</dbReference>
<keyword evidence="6" id="KW-1185">Reference proteome</keyword>
<name>A0A7M5XHJ7_9CNID</name>
<dbReference type="PROSITE" id="PS50003">
    <property type="entry name" value="PH_DOMAIN"/>
    <property type="match status" value="1"/>
</dbReference>
<dbReference type="Gene3D" id="3.30.505.10">
    <property type="entry name" value="SH2 domain"/>
    <property type="match status" value="1"/>
</dbReference>
<dbReference type="AlphaFoldDB" id="A0A7M5XHJ7"/>
<dbReference type="SUPFAM" id="SSF55550">
    <property type="entry name" value="SH2 domain"/>
    <property type="match status" value="1"/>
</dbReference>
<evidence type="ECO:0000256" key="1">
    <source>
        <dbReference type="ARBA" id="ARBA00022999"/>
    </source>
</evidence>
<dbReference type="EnsemblMetazoa" id="CLYHEMT023457.1">
    <property type="protein sequence ID" value="CLYHEMP023457.1"/>
    <property type="gene ID" value="CLYHEMG023457"/>
</dbReference>
<dbReference type="Pfam" id="PF00017">
    <property type="entry name" value="SH2"/>
    <property type="match status" value="1"/>
</dbReference>
<dbReference type="InterPro" id="IPR000980">
    <property type="entry name" value="SH2"/>
</dbReference>
<reference evidence="5" key="1">
    <citation type="submission" date="2021-01" db="UniProtKB">
        <authorList>
            <consortium name="EnsemblMetazoa"/>
        </authorList>
    </citation>
    <scope>IDENTIFICATION</scope>
</reference>
<accession>A0A7M5XHJ7</accession>
<dbReference type="FunFam" id="2.30.29.30:FF:000286">
    <property type="entry name" value="PH-protein kinase domain containing protein"/>
    <property type="match status" value="1"/>
</dbReference>
<organism evidence="5 6">
    <name type="scientific">Clytia hemisphaerica</name>
    <dbReference type="NCBI Taxonomy" id="252671"/>
    <lineage>
        <taxon>Eukaryota</taxon>
        <taxon>Metazoa</taxon>
        <taxon>Cnidaria</taxon>
        <taxon>Hydrozoa</taxon>
        <taxon>Hydroidolina</taxon>
        <taxon>Leptothecata</taxon>
        <taxon>Obeliida</taxon>
        <taxon>Clytiidae</taxon>
        <taxon>Clytia</taxon>
    </lineage>
</organism>
<proteinExistence type="predicted"/>
<dbReference type="OrthoDB" id="6019389at2759"/>
<dbReference type="SMART" id="SM00252">
    <property type="entry name" value="SH2"/>
    <property type="match status" value="1"/>
</dbReference>